<keyword evidence="4" id="KW-1185">Reference proteome</keyword>
<evidence type="ECO:0008006" key="5">
    <source>
        <dbReference type="Google" id="ProtNLM"/>
    </source>
</evidence>
<dbReference type="InterPro" id="IPR007110">
    <property type="entry name" value="Ig-like_dom"/>
</dbReference>
<dbReference type="InterPro" id="IPR011041">
    <property type="entry name" value="Quinoprot_gluc/sorb_DH_b-prop"/>
</dbReference>
<dbReference type="SMART" id="SM00758">
    <property type="entry name" value="PA14"/>
    <property type="match status" value="2"/>
</dbReference>
<dbReference type="Pfam" id="PF13895">
    <property type="entry name" value="Ig_2"/>
    <property type="match status" value="1"/>
</dbReference>
<dbReference type="InterPro" id="IPR012938">
    <property type="entry name" value="Glc/Sorbosone_DH"/>
</dbReference>
<dbReference type="InterPro" id="IPR011042">
    <property type="entry name" value="6-blade_b-propeller_TolB-like"/>
</dbReference>
<evidence type="ECO:0000259" key="1">
    <source>
        <dbReference type="PROSITE" id="PS50835"/>
    </source>
</evidence>
<comment type="caution">
    <text evidence="3">The sequence shown here is derived from an EMBL/GenBank/DDBJ whole genome shotgun (WGS) entry which is preliminary data.</text>
</comment>
<dbReference type="InterPro" id="IPR011658">
    <property type="entry name" value="PA14_dom"/>
</dbReference>
<dbReference type="InterPro" id="IPR036179">
    <property type="entry name" value="Ig-like_dom_sf"/>
</dbReference>
<dbReference type="eggNOG" id="COG2133">
    <property type="taxonomic scope" value="Bacteria"/>
</dbReference>
<dbReference type="Pfam" id="PF07691">
    <property type="entry name" value="PA14"/>
    <property type="match status" value="2"/>
</dbReference>
<dbReference type="PROSITE" id="PS50835">
    <property type="entry name" value="IG_LIKE"/>
    <property type="match status" value="1"/>
</dbReference>
<evidence type="ECO:0000259" key="2">
    <source>
        <dbReference type="PROSITE" id="PS51820"/>
    </source>
</evidence>
<dbReference type="Gene3D" id="2.60.40.10">
    <property type="entry name" value="Immunoglobulins"/>
    <property type="match status" value="1"/>
</dbReference>
<gene>
    <name evidence="3" type="ORF">MYP_2745</name>
</gene>
<sequence length="1034" mass="114269">MKSVFSSDLPPGFIEQEIATGLNPVSITKGLNNTIYITEKNGKVRVVQNDVLLPSPLLDVEVNDFNERGLISIALHPDFFNNGYYYAYYCPKNRNKNRVVRFTATNNGRSTLPGSEVLLIELDTLVGGIHNGGCLKFGSDGKLYIGTGEGGVATNSKLLTNTLGKILRINDDGSIPTDNPFFNDPTVTGINKSIYAYGLRNPFAFEFDATGQLYTTDVGGSTAEEINKILPGKFYGWPDREGNSGSTSIANYQGPEYFYTHQGGACAIIGCSFYNPLNKTFPAEYTGQIFFGDYCTEKIYAWDPVTKIRTDFATGANRPLWYLFADNGDMYYVERNGADGGSAGANTVSYDGKLWKIKYTNSNEVFINQNPQSSALVVGENTFFTITAYSNLQPLTYQWYKNGVLLEGATNDTLLVKSVTIADNNAIFECVVSNSVSSITSTEATLTVIQNTRPVPMISSPLANFKYKANDVLKISGTATDAEDGVLSGASLSFWVDLHHDTHTHPALAPTTGTSLPISFTVPNNGETSPNVFFRVYLKATDSKGFSSTTFTDVHPQLVGITVNSNVPEAKINYDGTYHLAGETIYSVKGIIRSLEAPLVISTNNRTCIFTGWAHGESSKLITFATPNTDVNLYASYDCDEVAYTGDGLTGTYSDVASVNINADGVRLKRVDPEINFNWQYDSPDMGTIDDNNFKAIWDGYIDIPAAGTYTFYLNSFYNDYCKLYIDNQEIINKTSGDYTGVEYFIEKSGNITFNTAGKKKIKVTFEETDWVAAIELLWSGPSITKQIVPQNNLFTNTNITTGNGLTASYLGDVASLSGISPKYTQTDTEIDFNWAAGSPNESLLGNDLYTITWKGYLRPPLEDNYTFTVNGDDGFMLLIDNDTIINQWHDGIIENKEKTIHLKGRTFYPFEFRYYENGGNANIKLQWASSLISKTGIEKKYLYTDMPAVTSNSESLSQNILNFKLARDGSGIRLLSQSDYIEKFDIFNVNGKKIISGTNEIQNQWIDMNNYSDGMYLIQIIDKGRPAVIKFIK</sequence>
<dbReference type="PANTHER" id="PTHR19328:SF13">
    <property type="entry name" value="HIPL1 PROTEIN"/>
    <property type="match status" value="1"/>
</dbReference>
<organism evidence="3 4">
    <name type="scientific">Sporocytophaga myxococcoides</name>
    <dbReference type="NCBI Taxonomy" id="153721"/>
    <lineage>
        <taxon>Bacteria</taxon>
        <taxon>Pseudomonadati</taxon>
        <taxon>Bacteroidota</taxon>
        <taxon>Cytophagia</taxon>
        <taxon>Cytophagales</taxon>
        <taxon>Cytophagaceae</taxon>
        <taxon>Sporocytophaga</taxon>
    </lineage>
</organism>
<dbReference type="Gene3D" id="2.120.10.30">
    <property type="entry name" value="TolB, C-terminal domain"/>
    <property type="match status" value="1"/>
</dbReference>
<feature type="domain" description="PA14" evidence="2">
    <location>
        <begin position="801"/>
        <end position="942"/>
    </location>
</feature>
<dbReference type="AlphaFoldDB" id="A0A098LEY3"/>
<dbReference type="InterPro" id="IPR013783">
    <property type="entry name" value="Ig-like_fold"/>
</dbReference>
<dbReference type="InterPro" id="IPR003599">
    <property type="entry name" value="Ig_sub"/>
</dbReference>
<dbReference type="NCBIfam" id="TIGR04183">
    <property type="entry name" value="Por_Secre_tail"/>
    <property type="match status" value="1"/>
</dbReference>
<dbReference type="SUPFAM" id="SSF48726">
    <property type="entry name" value="Immunoglobulin"/>
    <property type="match status" value="1"/>
</dbReference>
<dbReference type="SMART" id="SM00409">
    <property type="entry name" value="IG"/>
    <property type="match status" value="1"/>
</dbReference>
<accession>A0A098LEY3</accession>
<dbReference type="Proteomes" id="UP000030185">
    <property type="component" value="Unassembled WGS sequence"/>
</dbReference>
<protein>
    <recommendedName>
        <fullName evidence="5">PA14 domain-containing protein</fullName>
    </recommendedName>
</protein>
<dbReference type="SUPFAM" id="SSF56988">
    <property type="entry name" value="Anthrax protective antigen"/>
    <property type="match status" value="2"/>
</dbReference>
<feature type="domain" description="Ig-like" evidence="1">
    <location>
        <begin position="371"/>
        <end position="447"/>
    </location>
</feature>
<dbReference type="Gene3D" id="3.90.182.10">
    <property type="entry name" value="Toxin - Anthrax Protective Antigen,domain 1"/>
    <property type="match status" value="2"/>
</dbReference>
<dbReference type="InterPro" id="IPR026444">
    <property type="entry name" value="Secre_tail"/>
</dbReference>
<reference evidence="3 4" key="1">
    <citation type="submission" date="2014-09" db="EMBL/GenBank/DDBJ databases">
        <title>Sporocytophaga myxococcoides PG-01 genome sequencing.</title>
        <authorList>
            <person name="Liu L."/>
            <person name="Gao P.J."/>
            <person name="Chen G.J."/>
            <person name="Wang L.S."/>
        </authorList>
    </citation>
    <scope>NUCLEOTIDE SEQUENCE [LARGE SCALE GENOMIC DNA]</scope>
    <source>
        <strain evidence="3 4">PG-01</strain>
    </source>
</reference>
<dbReference type="EMBL" id="BBLT01000005">
    <property type="protein sequence ID" value="GAL85516.1"/>
    <property type="molecule type" value="Genomic_DNA"/>
</dbReference>
<dbReference type="PROSITE" id="PS51820">
    <property type="entry name" value="PA14"/>
    <property type="match status" value="2"/>
</dbReference>
<dbReference type="STRING" id="153721.MYP_2745"/>
<evidence type="ECO:0000313" key="3">
    <source>
        <dbReference type="EMBL" id="GAL85516.1"/>
    </source>
</evidence>
<name>A0A098LEY3_9BACT</name>
<dbReference type="Pfam" id="PF07995">
    <property type="entry name" value="GSDH"/>
    <property type="match status" value="1"/>
</dbReference>
<feature type="domain" description="PA14" evidence="2">
    <location>
        <begin position="644"/>
        <end position="793"/>
    </location>
</feature>
<proteinExistence type="predicted"/>
<dbReference type="InterPro" id="IPR037524">
    <property type="entry name" value="PA14/GLEYA"/>
</dbReference>
<dbReference type="PANTHER" id="PTHR19328">
    <property type="entry name" value="HEDGEHOG-INTERACTING PROTEIN"/>
    <property type="match status" value="1"/>
</dbReference>
<dbReference type="SUPFAM" id="SSF50952">
    <property type="entry name" value="Soluble quinoprotein glucose dehydrogenase"/>
    <property type="match status" value="1"/>
</dbReference>
<evidence type="ECO:0000313" key="4">
    <source>
        <dbReference type="Proteomes" id="UP000030185"/>
    </source>
</evidence>